<dbReference type="Pfam" id="PF03840">
    <property type="entry name" value="SecG"/>
    <property type="match status" value="1"/>
</dbReference>
<evidence type="ECO:0000256" key="5">
    <source>
        <dbReference type="ARBA" id="ARBA00022927"/>
    </source>
</evidence>
<evidence type="ECO:0000256" key="8">
    <source>
        <dbReference type="ARBA" id="ARBA00023136"/>
    </source>
</evidence>
<evidence type="ECO:0000313" key="11">
    <source>
        <dbReference type="Proteomes" id="UP000177941"/>
    </source>
</evidence>
<proteinExistence type="inferred from homology"/>
<dbReference type="EMBL" id="MHHS01000034">
    <property type="protein sequence ID" value="OGY36438.1"/>
    <property type="molecule type" value="Genomic_DNA"/>
</dbReference>
<gene>
    <name evidence="10" type="ORF">A3E36_03525</name>
</gene>
<keyword evidence="8 9" id="KW-0472">Membrane</keyword>
<dbReference type="PRINTS" id="PR01651">
    <property type="entry name" value="SECGEXPORT"/>
</dbReference>
<comment type="similarity">
    <text evidence="2 9">Belongs to the SecG family.</text>
</comment>
<evidence type="ECO:0000313" key="10">
    <source>
        <dbReference type="EMBL" id="OGY36438.1"/>
    </source>
</evidence>
<dbReference type="GO" id="GO:0009306">
    <property type="term" value="P:protein secretion"/>
    <property type="evidence" value="ECO:0007669"/>
    <property type="project" value="UniProtKB-UniRule"/>
</dbReference>
<comment type="caution">
    <text evidence="9">Lacks conserved residue(s) required for the propagation of feature annotation.</text>
</comment>
<evidence type="ECO:0000256" key="7">
    <source>
        <dbReference type="ARBA" id="ARBA00023010"/>
    </source>
</evidence>
<keyword evidence="4 9" id="KW-0812">Transmembrane</keyword>
<accession>A0A1G1X8R9</accession>
<dbReference type="NCBIfam" id="TIGR00810">
    <property type="entry name" value="secG"/>
    <property type="match status" value="1"/>
</dbReference>
<keyword evidence="3 9" id="KW-0813">Transport</keyword>
<dbReference type="GO" id="GO:0015450">
    <property type="term" value="F:protein-transporting ATPase activity"/>
    <property type="evidence" value="ECO:0007669"/>
    <property type="project" value="UniProtKB-UniRule"/>
</dbReference>
<dbReference type="AlphaFoldDB" id="A0A1G1X8R9"/>
<feature type="transmembrane region" description="Helical" evidence="9">
    <location>
        <begin position="49"/>
        <end position="70"/>
    </location>
</feature>
<evidence type="ECO:0000256" key="9">
    <source>
        <dbReference type="RuleBase" id="RU365087"/>
    </source>
</evidence>
<keyword evidence="5 9" id="KW-0653">Protein transport</keyword>
<comment type="function">
    <text evidence="9">Involved in protein export. Participates in an early event of protein translocation.</text>
</comment>
<comment type="subcellular location">
    <subcellularLocation>
        <location evidence="9">Cell membrane</location>
        <topology evidence="9">Multi-pass membrane protein</topology>
    </subcellularLocation>
    <subcellularLocation>
        <location evidence="1">Membrane</location>
        <topology evidence="1">Multi-pass membrane protein</topology>
    </subcellularLocation>
</comment>
<keyword evidence="9" id="KW-1003">Cell membrane</keyword>
<reference evidence="10 11" key="1">
    <citation type="journal article" date="2016" name="Nat. Commun.">
        <title>Thousands of microbial genomes shed light on interconnected biogeochemical processes in an aquifer system.</title>
        <authorList>
            <person name="Anantharaman K."/>
            <person name="Brown C.T."/>
            <person name="Hug L.A."/>
            <person name="Sharon I."/>
            <person name="Castelle C.J."/>
            <person name="Probst A.J."/>
            <person name="Thomas B.C."/>
            <person name="Singh A."/>
            <person name="Wilkins M.J."/>
            <person name="Karaoz U."/>
            <person name="Brodie E.L."/>
            <person name="Williams K.H."/>
            <person name="Hubbard S.S."/>
            <person name="Banfield J.F."/>
        </authorList>
    </citation>
    <scope>NUCLEOTIDE SEQUENCE [LARGE SCALE GENOMIC DNA]</scope>
</reference>
<name>A0A1G1X8R9_9BACT</name>
<comment type="caution">
    <text evidence="10">The sequence shown here is derived from an EMBL/GenBank/DDBJ whole genome shotgun (WGS) entry which is preliminary data.</text>
</comment>
<evidence type="ECO:0000256" key="6">
    <source>
        <dbReference type="ARBA" id="ARBA00022989"/>
    </source>
</evidence>
<dbReference type="InterPro" id="IPR004692">
    <property type="entry name" value="SecG"/>
</dbReference>
<keyword evidence="6 9" id="KW-1133">Transmembrane helix</keyword>
<evidence type="ECO:0000256" key="3">
    <source>
        <dbReference type="ARBA" id="ARBA00022448"/>
    </source>
</evidence>
<dbReference type="GO" id="GO:0005886">
    <property type="term" value="C:plasma membrane"/>
    <property type="evidence" value="ECO:0007669"/>
    <property type="project" value="UniProtKB-SubCell"/>
</dbReference>
<evidence type="ECO:0000256" key="1">
    <source>
        <dbReference type="ARBA" id="ARBA00004141"/>
    </source>
</evidence>
<evidence type="ECO:0000256" key="4">
    <source>
        <dbReference type="ARBA" id="ARBA00022692"/>
    </source>
</evidence>
<evidence type="ECO:0000256" key="2">
    <source>
        <dbReference type="ARBA" id="ARBA00008445"/>
    </source>
</evidence>
<dbReference type="Proteomes" id="UP000177941">
    <property type="component" value="Unassembled WGS sequence"/>
</dbReference>
<organism evidence="10 11">
    <name type="scientific">Candidatus Andersenbacteria bacterium RIFCSPHIGHO2_12_FULL_45_11b</name>
    <dbReference type="NCBI Taxonomy" id="1797282"/>
    <lineage>
        <taxon>Bacteria</taxon>
        <taxon>Candidatus Anderseniibacteriota</taxon>
    </lineage>
</organism>
<protein>
    <recommendedName>
        <fullName evidence="9">Protein-export membrane protein SecG</fullName>
    </recommendedName>
</protein>
<sequence>MIWLNILFVVITVAMVTAILLQTSSTGLGSAFGGGAEGMHVRRGSEKRLFQITIVLAISFFLAAIAHLFIR</sequence>
<keyword evidence="7 9" id="KW-0811">Translocation</keyword>